<dbReference type="InterPro" id="IPR058248">
    <property type="entry name" value="Lxx211020-like"/>
</dbReference>
<keyword evidence="2" id="KW-0186">Copper</keyword>
<dbReference type="EMBL" id="JADBEM010000001">
    <property type="protein sequence ID" value="MBE1604103.1"/>
    <property type="molecule type" value="Genomic_DNA"/>
</dbReference>
<feature type="binding site" evidence="2">
    <location>
        <position position="60"/>
    </location>
    <ligand>
        <name>Cu cation</name>
        <dbReference type="ChEBI" id="CHEBI:23378"/>
    </ligand>
</feature>
<evidence type="ECO:0000256" key="1">
    <source>
        <dbReference type="ARBA" id="ARBA00010996"/>
    </source>
</evidence>
<dbReference type="InterPro" id="IPR007410">
    <property type="entry name" value="LpqE-like"/>
</dbReference>
<comment type="caution">
    <text evidence="3">The sequence shown here is derived from an EMBL/GenBank/DDBJ whole genome shotgun (WGS) entry which is preliminary data.</text>
</comment>
<accession>A0A927MRW6</accession>
<dbReference type="Gene3D" id="2.60.40.1890">
    <property type="entry name" value="PCu(A)C copper chaperone"/>
    <property type="match status" value="1"/>
</dbReference>
<dbReference type="SUPFAM" id="SSF52833">
    <property type="entry name" value="Thioredoxin-like"/>
    <property type="match status" value="1"/>
</dbReference>
<sequence>MISTDPKRDTDSQLKSWLGQFDPSFVGISAPIQEVVTSAHRYGVGVEPPKVTKGDYEVSHGAQVVALRPGGHQIGYFQAGTSVQNYVEELPRLLARYGAAAGASSAPNSSATHGQGNDEVNYATGTVGKITVQSAYAATPVRSGSTAMTAAYISIVNNASHAIDLVSASSPAATRVELHTTVSTGAGAASMKPVDKISIPPHGMRTLRPGGDHLMVTGLRQPVPAGGRLPLTLRFAGQAGKVASTLRLDLPVVARAQAGEETR</sequence>
<dbReference type="GO" id="GO:0046872">
    <property type="term" value="F:metal ion binding"/>
    <property type="evidence" value="ECO:0007669"/>
    <property type="project" value="UniProtKB-KW"/>
</dbReference>
<proteinExistence type="inferred from homology"/>
<keyword evidence="2" id="KW-0479">Metal-binding</keyword>
<dbReference type="InterPro" id="IPR003782">
    <property type="entry name" value="SCO1/SenC"/>
</dbReference>
<dbReference type="PANTHER" id="PTHR36302">
    <property type="entry name" value="BLR7088 PROTEIN"/>
    <property type="match status" value="1"/>
</dbReference>
<comment type="similarity">
    <text evidence="1">Belongs to the SCO1/2 family.</text>
</comment>
<reference evidence="3" key="1">
    <citation type="submission" date="2020-10" db="EMBL/GenBank/DDBJ databases">
        <title>Sequencing the genomes of 1000 actinobacteria strains.</title>
        <authorList>
            <person name="Klenk H.-P."/>
        </authorList>
    </citation>
    <scope>NUCLEOTIDE SEQUENCE</scope>
    <source>
        <strain evidence="3">DSM 45354</strain>
    </source>
</reference>
<dbReference type="Pfam" id="PF02630">
    <property type="entry name" value="SCO1-SenC"/>
    <property type="match status" value="1"/>
</dbReference>
<dbReference type="Proteomes" id="UP000638648">
    <property type="component" value="Unassembled WGS sequence"/>
</dbReference>
<evidence type="ECO:0000313" key="3">
    <source>
        <dbReference type="EMBL" id="MBE1604103.1"/>
    </source>
</evidence>
<keyword evidence="4" id="KW-1185">Reference proteome</keyword>
<dbReference type="InterPro" id="IPR036182">
    <property type="entry name" value="PCuAC_sf"/>
</dbReference>
<gene>
    <name evidence="3" type="ORF">HEB94_000951</name>
</gene>
<organism evidence="3 4">
    <name type="scientific">Actinopolymorpha pittospori</name>
    <dbReference type="NCBI Taxonomy" id="648752"/>
    <lineage>
        <taxon>Bacteria</taxon>
        <taxon>Bacillati</taxon>
        <taxon>Actinomycetota</taxon>
        <taxon>Actinomycetes</taxon>
        <taxon>Propionibacteriales</taxon>
        <taxon>Actinopolymorphaceae</taxon>
        <taxon>Actinopolymorpha</taxon>
    </lineage>
</organism>
<dbReference type="SUPFAM" id="SSF110087">
    <property type="entry name" value="DR1885-like metal-binding protein"/>
    <property type="match status" value="1"/>
</dbReference>
<evidence type="ECO:0000256" key="2">
    <source>
        <dbReference type="PIRSR" id="PIRSR603782-1"/>
    </source>
</evidence>
<name>A0A927MRW6_9ACTN</name>
<dbReference type="Pfam" id="PF04314">
    <property type="entry name" value="PCuAC"/>
    <property type="match status" value="1"/>
</dbReference>
<dbReference type="Gene3D" id="3.40.30.10">
    <property type="entry name" value="Glutaredoxin"/>
    <property type="match status" value="1"/>
</dbReference>
<dbReference type="InterPro" id="IPR036249">
    <property type="entry name" value="Thioredoxin-like_sf"/>
</dbReference>
<dbReference type="PANTHER" id="PTHR36302:SF1">
    <property type="entry name" value="COPPER CHAPERONE PCU(A)C"/>
    <property type="match status" value="1"/>
</dbReference>
<dbReference type="AlphaFoldDB" id="A0A927MRW6"/>
<evidence type="ECO:0000313" key="4">
    <source>
        <dbReference type="Proteomes" id="UP000638648"/>
    </source>
</evidence>
<protein>
    <submittedName>
        <fullName evidence="3">Copper(I)-binding protein</fullName>
    </submittedName>
</protein>